<evidence type="ECO:0000313" key="2">
    <source>
        <dbReference type="EMBL" id="MFC3516147.1"/>
    </source>
</evidence>
<dbReference type="Proteomes" id="UP001595764">
    <property type="component" value="Unassembled WGS sequence"/>
</dbReference>
<comment type="caution">
    <text evidence="2">The sequence shown here is derived from an EMBL/GenBank/DDBJ whole genome shotgun (WGS) entry which is preliminary data.</text>
</comment>
<name>A0ABV7QS65_9PSEU</name>
<gene>
    <name evidence="2" type="ORF">ACFORO_38695</name>
</gene>
<proteinExistence type="predicted"/>
<keyword evidence="3" id="KW-1185">Reference proteome</keyword>
<feature type="region of interest" description="Disordered" evidence="1">
    <location>
        <begin position="74"/>
        <end position="95"/>
    </location>
</feature>
<evidence type="ECO:0000313" key="3">
    <source>
        <dbReference type="Proteomes" id="UP001595764"/>
    </source>
</evidence>
<reference evidence="3" key="1">
    <citation type="journal article" date="2019" name="Int. J. Syst. Evol. Microbiol.">
        <title>The Global Catalogue of Microorganisms (GCM) 10K type strain sequencing project: providing services to taxonomists for standard genome sequencing and annotation.</title>
        <authorList>
            <consortium name="The Broad Institute Genomics Platform"/>
            <consortium name="The Broad Institute Genome Sequencing Center for Infectious Disease"/>
            <person name="Wu L."/>
            <person name="Ma J."/>
        </authorList>
    </citation>
    <scope>NUCLEOTIDE SEQUENCE [LARGE SCALE GENOMIC DNA]</scope>
    <source>
        <strain evidence="3">CGMCC 4.7682</strain>
    </source>
</reference>
<feature type="compositionally biased region" description="Basic and acidic residues" evidence="1">
    <location>
        <begin position="80"/>
        <end position="89"/>
    </location>
</feature>
<protein>
    <submittedName>
        <fullName evidence="2">Uncharacterized protein</fullName>
    </submittedName>
</protein>
<dbReference type="RefSeq" id="WP_377870056.1">
    <property type="nucleotide sequence ID" value="NZ_JBHMAY010000018.1"/>
</dbReference>
<accession>A0ABV7QS65</accession>
<evidence type="ECO:0000256" key="1">
    <source>
        <dbReference type="SAM" id="MobiDB-lite"/>
    </source>
</evidence>
<dbReference type="EMBL" id="JBHRWI010000060">
    <property type="protein sequence ID" value="MFC3516147.1"/>
    <property type="molecule type" value="Genomic_DNA"/>
</dbReference>
<sequence>MLLALLSALAGIERSRVDRAVASAVFRPVKRVVDGEQQRAELAGSGGKAPAPMEAVSPAMVTVEAAGAFQFPFSDLVPPSRDDGEDAGRGGKTFR</sequence>
<organism evidence="2 3">
    <name type="scientific">Amycolatopsis halotolerans</name>
    <dbReference type="NCBI Taxonomy" id="330083"/>
    <lineage>
        <taxon>Bacteria</taxon>
        <taxon>Bacillati</taxon>
        <taxon>Actinomycetota</taxon>
        <taxon>Actinomycetes</taxon>
        <taxon>Pseudonocardiales</taxon>
        <taxon>Pseudonocardiaceae</taxon>
        <taxon>Amycolatopsis</taxon>
    </lineage>
</organism>